<keyword evidence="6" id="KW-1185">Reference proteome</keyword>
<evidence type="ECO:0000256" key="1">
    <source>
        <dbReference type="ARBA" id="ARBA00004442"/>
    </source>
</evidence>
<organism evidence="5 6">
    <name type="scientific">Aquirufa antheringensis</name>
    <dbReference type="NCBI Taxonomy" id="2516559"/>
    <lineage>
        <taxon>Bacteria</taxon>
        <taxon>Pseudomonadati</taxon>
        <taxon>Bacteroidota</taxon>
        <taxon>Cytophagia</taxon>
        <taxon>Cytophagales</taxon>
        <taxon>Flectobacillaceae</taxon>
        <taxon>Aquirufa</taxon>
    </lineage>
</organism>
<dbReference type="OrthoDB" id="9758870at2"/>
<evidence type="ECO:0000313" key="5">
    <source>
        <dbReference type="EMBL" id="TBH74353.1"/>
    </source>
</evidence>
<sequence length="837" mass="93130">MKISLRVILLLLLCGPLTFAQRKGYVIFSGKIVDVENKAPITGASVFFSGSSAGGTTDSLGEFTVTIAARSYQVIARSLGYKFKTFRLDLSKNTQTTIELERSEQLLGEVVITAEKADANVNRAMMGVEKMSSKTLKKLPTLMGEADVIRSILLLPGVSTVGEGASGFNVRGGNVDQNLVLLDGVPLFNTSHLFGFFTGFNADMVQDLSLYKGGIPSMYGGRASSVLDVRVKEGDFEKWSMQGGVGPISSRILVDGPLVKGKTSLIVGARGSVSDFYMKYFPNPSLAKSKADFYDVNFKLTHRFGKNQRISLSGYASNDGFKFAQDTLYSWNTKALSFKHNALLKGDLSHNFTAFYSDYTYGIEGQKQGLEFLWKPSIIQTSVKEELSKDLGKYGRLDAGAELSAFTNDAGSFLPNSSSSKVDKFAMSTEHTREMAAYLGHSLPLGKKLSLDYGLRYASYQLLGPGDFYQYKLGTPREINTITDTLSAASNEVVASYGGFEPRLSFAIKMDTSFSIKIGFNRMQQFRHLLSNTMAVSPSDIWKNSNQQIPPQIADQYSIGFFKNFTNASNAVFETSAEFYYKNLNNVVDYVDGAQLYLNPTVETQLLVGKGLAYGGEFFLKKSRGKRLTGWISYTYARTFRAIQANENQKEANFGIQFPANFDTPHTFKFVLNNRWTNRISFNANFTYTTGRPITYPNGRYKIYSFNDLYDYAVATGIFPRPGLDQTSYTYNGTKYTYLTSKEIKELLDGYSTASFTLRNAERIPDYIRLDVGITIDTKPGKRWQGSWNFSIYNLLGRQNAYSVYFRSSTGEINQAKTFQLSVLGAAIPSITYNFKF</sequence>
<dbReference type="Gene3D" id="2.170.130.10">
    <property type="entry name" value="TonB-dependent receptor, plug domain"/>
    <property type="match status" value="1"/>
</dbReference>
<keyword evidence="2" id="KW-0472">Membrane</keyword>
<evidence type="ECO:0000259" key="4">
    <source>
        <dbReference type="Pfam" id="PF07715"/>
    </source>
</evidence>
<dbReference type="SUPFAM" id="SSF56935">
    <property type="entry name" value="Porins"/>
    <property type="match status" value="1"/>
</dbReference>
<dbReference type="GO" id="GO:0009279">
    <property type="term" value="C:cell outer membrane"/>
    <property type="evidence" value="ECO:0007669"/>
    <property type="project" value="UniProtKB-SubCell"/>
</dbReference>
<dbReference type="InterPro" id="IPR036942">
    <property type="entry name" value="Beta-barrel_TonB_sf"/>
</dbReference>
<dbReference type="InterPro" id="IPR008969">
    <property type="entry name" value="CarboxyPept-like_regulatory"/>
</dbReference>
<dbReference type="EMBL" id="SEWY01000002">
    <property type="protein sequence ID" value="TBH74353.1"/>
    <property type="molecule type" value="Genomic_DNA"/>
</dbReference>
<dbReference type="InterPro" id="IPR037066">
    <property type="entry name" value="Plug_dom_sf"/>
</dbReference>
<protein>
    <submittedName>
        <fullName evidence="5">TonB-dependent receptor</fullName>
    </submittedName>
</protein>
<feature type="domain" description="TonB-dependent receptor plug" evidence="4">
    <location>
        <begin position="147"/>
        <end position="224"/>
    </location>
</feature>
<comment type="subcellular location">
    <subcellularLocation>
        <location evidence="1">Cell outer membrane</location>
    </subcellularLocation>
</comment>
<dbReference type="InterPro" id="IPR012910">
    <property type="entry name" value="Plug_dom"/>
</dbReference>
<comment type="caution">
    <text evidence="5">The sequence shown here is derived from an EMBL/GenBank/DDBJ whole genome shotgun (WGS) entry which is preliminary data.</text>
</comment>
<dbReference type="Gene3D" id="2.60.40.1120">
    <property type="entry name" value="Carboxypeptidase-like, regulatory domain"/>
    <property type="match status" value="1"/>
</dbReference>
<dbReference type="AlphaFoldDB" id="A0A4Q9BFM9"/>
<accession>A0A4Q9BFM9</accession>
<gene>
    <name evidence="5" type="ORF">EWU20_04225</name>
</gene>
<dbReference type="SUPFAM" id="SSF49464">
    <property type="entry name" value="Carboxypeptidase regulatory domain-like"/>
    <property type="match status" value="1"/>
</dbReference>
<proteinExistence type="predicted"/>
<dbReference type="RefSeq" id="WP_130922836.1">
    <property type="nucleotide sequence ID" value="NZ_JAANOM010000001.1"/>
</dbReference>
<dbReference type="Pfam" id="PF07715">
    <property type="entry name" value="Plug"/>
    <property type="match status" value="1"/>
</dbReference>
<reference evidence="5 6" key="1">
    <citation type="submission" date="2019-02" db="EMBL/GenBank/DDBJ databases">
        <title>Genome of a new Bacteroidetes strain.</title>
        <authorList>
            <person name="Pitt A."/>
        </authorList>
    </citation>
    <scope>NUCLEOTIDE SEQUENCE [LARGE SCALE GENOMIC DNA]</scope>
    <source>
        <strain evidence="5 6">103A-SOEBACH</strain>
    </source>
</reference>
<keyword evidence="3" id="KW-0998">Cell outer membrane</keyword>
<evidence type="ECO:0000256" key="3">
    <source>
        <dbReference type="ARBA" id="ARBA00023237"/>
    </source>
</evidence>
<evidence type="ECO:0000256" key="2">
    <source>
        <dbReference type="ARBA" id="ARBA00023136"/>
    </source>
</evidence>
<dbReference type="Proteomes" id="UP000293583">
    <property type="component" value="Unassembled WGS sequence"/>
</dbReference>
<evidence type="ECO:0000313" key="6">
    <source>
        <dbReference type="Proteomes" id="UP000293583"/>
    </source>
</evidence>
<dbReference type="Gene3D" id="2.40.170.20">
    <property type="entry name" value="TonB-dependent receptor, beta-barrel domain"/>
    <property type="match status" value="1"/>
</dbReference>
<name>A0A4Q9BFM9_9BACT</name>
<dbReference type="Pfam" id="PF13715">
    <property type="entry name" value="CarbopepD_reg_2"/>
    <property type="match status" value="1"/>
</dbReference>
<keyword evidence="5" id="KW-0675">Receptor</keyword>